<dbReference type="Proteomes" id="UP000235748">
    <property type="component" value="Unassembled WGS sequence"/>
</dbReference>
<evidence type="ECO:0000256" key="1">
    <source>
        <dbReference type="SAM" id="Phobius"/>
    </source>
</evidence>
<evidence type="ECO:0000313" key="2">
    <source>
        <dbReference type="EMBL" id="PMC19109.1"/>
    </source>
</evidence>
<dbReference type="RefSeq" id="WP_049409999.1">
    <property type="nucleotide sequence ID" value="NZ_JALCYA010000004.1"/>
</dbReference>
<keyword evidence="1" id="KW-1133">Transmembrane helix</keyword>
<reference evidence="2 3" key="1">
    <citation type="submission" date="2017-09" db="EMBL/GenBank/DDBJ databases">
        <title>Bacterial strain isolated from the female urinary microbiota.</title>
        <authorList>
            <person name="Thomas-White K."/>
            <person name="Kumar N."/>
            <person name="Forster S."/>
            <person name="Putonti C."/>
            <person name="Lawley T."/>
            <person name="Wolfe A.J."/>
        </authorList>
    </citation>
    <scope>NUCLEOTIDE SEQUENCE [LARGE SCALE GENOMIC DNA]</scope>
    <source>
        <strain evidence="2 3">UMB0834</strain>
    </source>
</reference>
<evidence type="ECO:0000313" key="3">
    <source>
        <dbReference type="Proteomes" id="UP000235748"/>
    </source>
</evidence>
<gene>
    <name evidence="2" type="ORF">CJ235_07525</name>
</gene>
<proteinExistence type="predicted"/>
<organism evidence="2 3">
    <name type="scientific">Staphylococcus pettenkoferi</name>
    <dbReference type="NCBI Taxonomy" id="170573"/>
    <lineage>
        <taxon>Bacteria</taxon>
        <taxon>Bacillati</taxon>
        <taxon>Bacillota</taxon>
        <taxon>Bacilli</taxon>
        <taxon>Bacillales</taxon>
        <taxon>Staphylococcaceae</taxon>
        <taxon>Staphylococcus</taxon>
    </lineage>
</organism>
<dbReference type="EMBL" id="PNGG01000003">
    <property type="protein sequence ID" value="PMC19109.1"/>
    <property type="molecule type" value="Genomic_DNA"/>
</dbReference>
<feature type="transmembrane region" description="Helical" evidence="1">
    <location>
        <begin position="6"/>
        <end position="26"/>
    </location>
</feature>
<keyword evidence="1" id="KW-0472">Membrane</keyword>
<dbReference type="AlphaFoldDB" id="A0A2N6QHP1"/>
<sequence length="199" mass="23269">MSEFLAAIAGGILSLVGTIFMMKWQFKREDDIRNKDYDNEIISMIDLVTYKAAKVRNTEFTYKNANYNQPFTTDRFTETKHYFKLLDDQLQELILKVSHHSDNPHDKIQKLLQHYEPVEKQFNTLTIAFEIYTNNFEHTDRNALVNSKRKLDENIGNFIENISRFAGAEYHHSVYQPALNPLVNKADAITLNNGNYNKK</sequence>
<dbReference type="STRING" id="170573.GCA_001076995_00661"/>
<comment type="caution">
    <text evidence="2">The sequence shown here is derived from an EMBL/GenBank/DDBJ whole genome shotgun (WGS) entry which is preliminary data.</text>
</comment>
<name>A0A2N6QHP1_9STAP</name>
<keyword evidence="1" id="KW-0812">Transmembrane</keyword>
<protein>
    <submittedName>
        <fullName evidence="2">Type I secretion system protein</fullName>
    </submittedName>
</protein>
<accession>A0A2N6QHP1</accession>